<accession>A0A6H5IMQ9</accession>
<evidence type="ECO:0000256" key="2">
    <source>
        <dbReference type="ARBA" id="ARBA00023043"/>
    </source>
</evidence>
<dbReference type="EMBL" id="CADCXV010000917">
    <property type="protein sequence ID" value="CAB0038621.1"/>
    <property type="molecule type" value="Genomic_DNA"/>
</dbReference>
<organism evidence="4 5">
    <name type="scientific">Trichogramma brassicae</name>
    <dbReference type="NCBI Taxonomy" id="86971"/>
    <lineage>
        <taxon>Eukaryota</taxon>
        <taxon>Metazoa</taxon>
        <taxon>Ecdysozoa</taxon>
        <taxon>Arthropoda</taxon>
        <taxon>Hexapoda</taxon>
        <taxon>Insecta</taxon>
        <taxon>Pterygota</taxon>
        <taxon>Neoptera</taxon>
        <taxon>Endopterygota</taxon>
        <taxon>Hymenoptera</taxon>
        <taxon>Apocrita</taxon>
        <taxon>Proctotrupomorpha</taxon>
        <taxon>Chalcidoidea</taxon>
        <taxon>Trichogrammatidae</taxon>
        <taxon>Trichogramma</taxon>
    </lineage>
</organism>
<dbReference type="InterPro" id="IPR002110">
    <property type="entry name" value="Ankyrin_rpt"/>
</dbReference>
<keyword evidence="1" id="KW-0677">Repeat</keyword>
<dbReference type="Pfam" id="PF12796">
    <property type="entry name" value="Ank_2"/>
    <property type="match status" value="2"/>
</dbReference>
<dbReference type="PROSITE" id="PS50297">
    <property type="entry name" value="ANK_REP_REGION"/>
    <property type="match status" value="2"/>
</dbReference>
<dbReference type="PANTHER" id="PTHR24173">
    <property type="entry name" value="ANKYRIN REPEAT CONTAINING"/>
    <property type="match status" value="1"/>
</dbReference>
<dbReference type="SMART" id="SM00248">
    <property type="entry name" value="ANK"/>
    <property type="match status" value="5"/>
</dbReference>
<dbReference type="Gene3D" id="1.25.40.20">
    <property type="entry name" value="Ankyrin repeat-containing domain"/>
    <property type="match status" value="3"/>
</dbReference>
<feature type="repeat" description="ANK" evidence="3">
    <location>
        <begin position="261"/>
        <end position="285"/>
    </location>
</feature>
<dbReference type="PROSITE" id="PS50088">
    <property type="entry name" value="ANK_REPEAT"/>
    <property type="match status" value="2"/>
</dbReference>
<name>A0A6H5IMQ9_9HYME</name>
<dbReference type="InterPro" id="IPR036770">
    <property type="entry name" value="Ankyrin_rpt-contain_sf"/>
</dbReference>
<reference evidence="4 5" key="1">
    <citation type="submission" date="2020-02" db="EMBL/GenBank/DDBJ databases">
        <authorList>
            <person name="Ferguson B K."/>
        </authorList>
    </citation>
    <scope>NUCLEOTIDE SEQUENCE [LARGE SCALE GENOMIC DNA]</scope>
</reference>
<dbReference type="OrthoDB" id="194358at2759"/>
<keyword evidence="2 3" id="KW-0040">ANK repeat</keyword>
<dbReference type="Proteomes" id="UP000479190">
    <property type="component" value="Unassembled WGS sequence"/>
</dbReference>
<evidence type="ECO:0000256" key="3">
    <source>
        <dbReference type="PROSITE-ProRule" id="PRU00023"/>
    </source>
</evidence>
<protein>
    <submittedName>
        <fullName evidence="4">Uncharacterized protein</fullName>
    </submittedName>
</protein>
<evidence type="ECO:0000313" key="5">
    <source>
        <dbReference type="Proteomes" id="UP000479190"/>
    </source>
</evidence>
<dbReference type="SUPFAM" id="SSF48403">
    <property type="entry name" value="Ankyrin repeat"/>
    <property type="match status" value="1"/>
</dbReference>
<dbReference type="AlphaFoldDB" id="A0A6H5IMQ9"/>
<feature type="repeat" description="ANK" evidence="3">
    <location>
        <begin position="191"/>
        <end position="221"/>
    </location>
</feature>
<gene>
    <name evidence="4" type="ORF">TBRA_LOCUS10396</name>
</gene>
<evidence type="ECO:0000313" key="4">
    <source>
        <dbReference type="EMBL" id="CAB0038621.1"/>
    </source>
</evidence>
<keyword evidence="5" id="KW-1185">Reference proteome</keyword>
<dbReference type="PANTHER" id="PTHR24173:SF74">
    <property type="entry name" value="ANKYRIN REPEAT DOMAIN-CONTAINING PROTEIN 16"/>
    <property type="match status" value="1"/>
</dbReference>
<sequence>MAEEPQNEDPQTRELKRLVRRRVDLQSEGIASYLDPIYALITNWTGARPSLLEPEFQKEEIDSLLEKFVSYFDYIGDKAKDVIEFVKLAGFRDRPDIPEDGELSSRRVRPSPSRVTPIHYLARAGRFYLEPVYRQRIDELFHIYNGFDVNHIDEYDGCTHFHAACMSGNRRVVEKFLAHGQNPNVLWCLDTPLHLAAKHKSEQNVVRLLLKHGANPNQPDAEGSTPLHVFAKIGYGVYLMLIFRHSRAEHRPVQVDARDRRGRAPLHLALGYNKKNVVDALLKRGRPSLNSADADGLTPLHHVCQRAWRHDMVEILSSLFGAGREQKNWLRVNRRDRSGRTPLQLAVAGLCPDAVDALLTRNVDLASFVFPIEAFCERLNADHYYLWYKMKMLTSALAVVDCLRQCRYELSLDDALAIMQFFNKSGLWQKSRKFAYDEYAVSVAKACKLDADMSLHDFIELPLREAAMYLYKQTSLNYNAFVQFQENRRISREAKQAFVEHVCEVFSRRFFQREARYPLWKLVRHRLPLLCCDLTVKNDALANKDLYHICLAARGLGDRTENSTTGVVRYNPRPARLEALCMYGPLSRRQNNDRRSLVHDNWRGLLPIRDEVERHELQSSLKNIMKVVNSSAEAIFVMEEMLVVLFEGKFSKKNTQKAVGALGVCLGAASARNKIGILSANIT</sequence>
<proteinExistence type="predicted"/>
<evidence type="ECO:0000256" key="1">
    <source>
        <dbReference type="ARBA" id="ARBA00022737"/>
    </source>
</evidence>